<protein>
    <submittedName>
        <fullName evidence="6">DNA-binding response OmpR family regulator</fullName>
    </submittedName>
</protein>
<evidence type="ECO:0000256" key="1">
    <source>
        <dbReference type="ARBA" id="ARBA00023125"/>
    </source>
</evidence>
<dbReference type="RefSeq" id="WP_208622614.1">
    <property type="nucleotide sequence ID" value="NZ_QAYE01000008.1"/>
</dbReference>
<dbReference type="InterPro" id="IPR001789">
    <property type="entry name" value="Sig_transdc_resp-reg_receiver"/>
</dbReference>
<keyword evidence="2" id="KW-0597">Phosphoprotein</keyword>
<name>A0A2T5U0K4_9SPHN</name>
<dbReference type="Pfam" id="PF00486">
    <property type="entry name" value="Trans_reg_C"/>
    <property type="match status" value="1"/>
</dbReference>
<dbReference type="InterPro" id="IPR011006">
    <property type="entry name" value="CheY-like_superfamily"/>
</dbReference>
<reference evidence="6 7" key="1">
    <citation type="submission" date="2018-04" db="EMBL/GenBank/DDBJ databases">
        <title>Genomic Encyclopedia of Type Strains, Phase III (KMG-III): the genomes of soil and plant-associated and newly described type strains.</title>
        <authorList>
            <person name="Whitman W."/>
        </authorList>
    </citation>
    <scope>NUCLEOTIDE SEQUENCE [LARGE SCALE GENOMIC DNA]</scope>
    <source>
        <strain evidence="6 7">MA-olki</strain>
    </source>
</reference>
<dbReference type="SMART" id="SM00862">
    <property type="entry name" value="Trans_reg_C"/>
    <property type="match status" value="1"/>
</dbReference>
<dbReference type="CDD" id="cd00383">
    <property type="entry name" value="trans_reg_C"/>
    <property type="match status" value="1"/>
</dbReference>
<dbReference type="AlphaFoldDB" id="A0A2T5U0K4"/>
<dbReference type="EMBL" id="QAYE01000008">
    <property type="protein sequence ID" value="PTW45019.1"/>
    <property type="molecule type" value="Genomic_DNA"/>
</dbReference>
<dbReference type="InterPro" id="IPR001867">
    <property type="entry name" value="OmpR/PhoB-type_DNA-bd"/>
</dbReference>
<evidence type="ECO:0000256" key="3">
    <source>
        <dbReference type="PROSITE-ProRule" id="PRU01091"/>
    </source>
</evidence>
<evidence type="ECO:0000259" key="4">
    <source>
        <dbReference type="PROSITE" id="PS50110"/>
    </source>
</evidence>
<dbReference type="PROSITE" id="PS50110">
    <property type="entry name" value="RESPONSE_REGULATORY"/>
    <property type="match status" value="1"/>
</dbReference>
<dbReference type="PANTHER" id="PTHR48111">
    <property type="entry name" value="REGULATOR OF RPOS"/>
    <property type="match status" value="1"/>
</dbReference>
<dbReference type="Gene3D" id="3.40.50.2300">
    <property type="match status" value="1"/>
</dbReference>
<organism evidence="6 7">
    <name type="scientific">Sphingomonas faeni</name>
    <dbReference type="NCBI Taxonomy" id="185950"/>
    <lineage>
        <taxon>Bacteria</taxon>
        <taxon>Pseudomonadati</taxon>
        <taxon>Pseudomonadota</taxon>
        <taxon>Alphaproteobacteria</taxon>
        <taxon>Sphingomonadales</taxon>
        <taxon>Sphingomonadaceae</taxon>
        <taxon>Sphingomonas</taxon>
    </lineage>
</organism>
<dbReference type="Pfam" id="PF00072">
    <property type="entry name" value="Response_reg"/>
    <property type="match status" value="1"/>
</dbReference>
<dbReference type="GeneID" id="91007020"/>
<feature type="domain" description="Response regulatory" evidence="4">
    <location>
        <begin position="4"/>
        <end position="118"/>
    </location>
</feature>
<dbReference type="GO" id="GO:0032993">
    <property type="term" value="C:protein-DNA complex"/>
    <property type="evidence" value="ECO:0007669"/>
    <property type="project" value="TreeGrafter"/>
</dbReference>
<dbReference type="SMART" id="SM00448">
    <property type="entry name" value="REC"/>
    <property type="match status" value="1"/>
</dbReference>
<dbReference type="GO" id="GO:0000976">
    <property type="term" value="F:transcription cis-regulatory region binding"/>
    <property type="evidence" value="ECO:0007669"/>
    <property type="project" value="TreeGrafter"/>
</dbReference>
<gene>
    <name evidence="6" type="ORF">C8J25_108109</name>
</gene>
<feature type="modified residue" description="4-aspartylphosphate" evidence="2">
    <location>
        <position position="53"/>
    </location>
</feature>
<dbReference type="InterPro" id="IPR016032">
    <property type="entry name" value="Sig_transdc_resp-reg_C-effctor"/>
</dbReference>
<dbReference type="InterPro" id="IPR039420">
    <property type="entry name" value="WalR-like"/>
</dbReference>
<dbReference type="Proteomes" id="UP000244013">
    <property type="component" value="Unassembled WGS sequence"/>
</dbReference>
<sequence length="226" mass="24416">MSLNILLVEDDAVFAQAMAEELRGFDHGVTVAPDGRDALAAVDSQAFDAVILDRMLPKIDGISVLQRLRSANITMPVIMLSALGRSVEKVEGLEAGADDYVVKPIAAVELNARLLALMRGRGWTGSAGDTIHAGDIVVSPTKFRAWRDGIALDLGKLEFKLLAEFVANADAVLTRAMLVERVWGYDFAPTTNIVDVYVRHLRVKLTAAGGDDPIRTVRGVGYMLRG</sequence>
<keyword evidence="1 3" id="KW-0238">DNA-binding</keyword>
<dbReference type="InterPro" id="IPR036388">
    <property type="entry name" value="WH-like_DNA-bd_sf"/>
</dbReference>
<dbReference type="GO" id="GO:0000156">
    <property type="term" value="F:phosphorelay response regulator activity"/>
    <property type="evidence" value="ECO:0007669"/>
    <property type="project" value="TreeGrafter"/>
</dbReference>
<evidence type="ECO:0000256" key="2">
    <source>
        <dbReference type="PROSITE-ProRule" id="PRU00169"/>
    </source>
</evidence>
<dbReference type="CDD" id="cd17574">
    <property type="entry name" value="REC_OmpR"/>
    <property type="match status" value="1"/>
</dbReference>
<feature type="domain" description="OmpR/PhoB-type" evidence="5">
    <location>
        <begin position="128"/>
        <end position="226"/>
    </location>
</feature>
<evidence type="ECO:0000313" key="7">
    <source>
        <dbReference type="Proteomes" id="UP000244013"/>
    </source>
</evidence>
<dbReference type="PANTHER" id="PTHR48111:SF28">
    <property type="entry name" value="TRANSCRIPTIONAL REGULATORY PROTEIN TCRX-RELATED"/>
    <property type="match status" value="1"/>
</dbReference>
<evidence type="ECO:0000259" key="5">
    <source>
        <dbReference type="PROSITE" id="PS51755"/>
    </source>
</evidence>
<dbReference type="SUPFAM" id="SSF46894">
    <property type="entry name" value="C-terminal effector domain of the bipartite response regulators"/>
    <property type="match status" value="1"/>
</dbReference>
<comment type="caution">
    <text evidence="6">The sequence shown here is derived from an EMBL/GenBank/DDBJ whole genome shotgun (WGS) entry which is preliminary data.</text>
</comment>
<proteinExistence type="predicted"/>
<dbReference type="Gene3D" id="1.10.10.10">
    <property type="entry name" value="Winged helix-like DNA-binding domain superfamily/Winged helix DNA-binding domain"/>
    <property type="match status" value="1"/>
</dbReference>
<dbReference type="GO" id="GO:0005829">
    <property type="term" value="C:cytosol"/>
    <property type="evidence" value="ECO:0007669"/>
    <property type="project" value="TreeGrafter"/>
</dbReference>
<dbReference type="SUPFAM" id="SSF52172">
    <property type="entry name" value="CheY-like"/>
    <property type="match status" value="1"/>
</dbReference>
<feature type="DNA-binding region" description="OmpR/PhoB-type" evidence="3">
    <location>
        <begin position="128"/>
        <end position="226"/>
    </location>
</feature>
<dbReference type="PROSITE" id="PS51755">
    <property type="entry name" value="OMPR_PHOB"/>
    <property type="match status" value="1"/>
</dbReference>
<dbReference type="GO" id="GO:0006355">
    <property type="term" value="P:regulation of DNA-templated transcription"/>
    <property type="evidence" value="ECO:0007669"/>
    <property type="project" value="InterPro"/>
</dbReference>
<accession>A0A2T5U0K4</accession>
<evidence type="ECO:0000313" key="6">
    <source>
        <dbReference type="EMBL" id="PTW45019.1"/>
    </source>
</evidence>